<dbReference type="InterPro" id="IPR050583">
    <property type="entry name" value="Mycobacterial_A85_antigen"/>
</dbReference>
<organism evidence="3 4">
    <name type="scientific">Alloscardovia macacae</name>
    <dbReference type="NCBI Taxonomy" id="1160091"/>
    <lineage>
        <taxon>Bacteria</taxon>
        <taxon>Bacillati</taxon>
        <taxon>Actinomycetota</taxon>
        <taxon>Actinomycetes</taxon>
        <taxon>Bifidobacteriales</taxon>
        <taxon>Bifidobacteriaceae</taxon>
        <taxon>Alloscardovia</taxon>
    </lineage>
</organism>
<feature type="transmembrane region" description="Helical" evidence="2">
    <location>
        <begin position="86"/>
        <end position="112"/>
    </location>
</feature>
<dbReference type="GO" id="GO:0016747">
    <property type="term" value="F:acyltransferase activity, transferring groups other than amino-acyl groups"/>
    <property type="evidence" value="ECO:0007669"/>
    <property type="project" value="TreeGrafter"/>
</dbReference>
<proteinExistence type="predicted"/>
<evidence type="ECO:0000313" key="3">
    <source>
        <dbReference type="EMBL" id="OZG54233.1"/>
    </source>
</evidence>
<keyword evidence="2" id="KW-0812">Transmembrane</keyword>
<accession>A0A261F5B6</accession>
<keyword evidence="2" id="KW-0472">Membrane</keyword>
<dbReference type="Gene3D" id="3.40.50.1820">
    <property type="entry name" value="alpha/beta hydrolase"/>
    <property type="match status" value="1"/>
</dbReference>
<dbReference type="Proteomes" id="UP000243657">
    <property type="component" value="Unassembled WGS sequence"/>
</dbReference>
<dbReference type="SUPFAM" id="SSF53474">
    <property type="entry name" value="alpha/beta-Hydrolases"/>
    <property type="match status" value="1"/>
</dbReference>
<evidence type="ECO:0000313" key="4">
    <source>
        <dbReference type="Proteomes" id="UP000243657"/>
    </source>
</evidence>
<name>A0A261F5B6_9BIFI</name>
<protein>
    <submittedName>
        <fullName evidence="3">Esterase</fullName>
    </submittedName>
</protein>
<dbReference type="PANTHER" id="PTHR48098">
    <property type="entry name" value="ENTEROCHELIN ESTERASE-RELATED"/>
    <property type="match status" value="1"/>
</dbReference>
<feature type="transmembrane region" description="Helical" evidence="2">
    <location>
        <begin position="29"/>
        <end position="48"/>
    </location>
</feature>
<keyword evidence="2" id="KW-1133">Transmembrane helix</keyword>
<comment type="caution">
    <text evidence="3">The sequence shown here is derived from an EMBL/GenBank/DDBJ whole genome shotgun (WGS) entry which is preliminary data.</text>
</comment>
<evidence type="ECO:0000256" key="1">
    <source>
        <dbReference type="SAM" id="MobiDB-lite"/>
    </source>
</evidence>
<dbReference type="InterPro" id="IPR029058">
    <property type="entry name" value="AB_hydrolase_fold"/>
</dbReference>
<feature type="transmembrane region" description="Helical" evidence="2">
    <location>
        <begin position="118"/>
        <end position="138"/>
    </location>
</feature>
<feature type="compositionally biased region" description="Polar residues" evidence="1">
    <location>
        <begin position="506"/>
        <end position="516"/>
    </location>
</feature>
<sequence length="516" mass="56002">MNASPVYQIYQWLSDMNTWWLNTHIDGGWVMWGSMGIVAVLVLSLLPLRMGVYRPSARVSRSVPLRSVSPTASRSVSPYHAFLRQFFWTIVAGAVGWAIAWLLSDVIVAFGVSLGRKITLRVALGSALIGFALVSVRIHRSWRRVLAVLLVPAAILLSALQINAVYGQYPTVRTLLGVEHFERASSFPVVNSSITDYLSSSSSVPSRGRINSVDIPATTSHFRARTAVVYLPPAVLGKKVPDMPVLLVLSGQPGNPDTFFTAGQIGALADAYAKTHHGLAPVIVSPDQLGARFHNTLCANTRPYGNAETYLTQDVIRWIESTLPVTKDHTKWGLAGFSQGGTCSVQLGPTYPQLFSHIIDVSGELSPNAGSESTMIQDYFGGDKAVYEAHIPQNAFAKYASSSFASTEIPQHTIILAAGELDPLAQRNEVAISRFAAKAGWSVSSVLAKKSGHDWQTVRAVMRYGLDIFGYETGLSSSVEAKLGGQILNKPKLSDYPDLQPLPEAAQTQNPQKEVR</sequence>
<dbReference type="EMBL" id="MWWT01000005">
    <property type="protein sequence ID" value="OZG54233.1"/>
    <property type="molecule type" value="Genomic_DNA"/>
</dbReference>
<reference evidence="3 4" key="1">
    <citation type="journal article" date="2017" name="BMC Genomics">
        <title>Comparative genomic and phylogenomic analyses of the Bifidobacteriaceae family.</title>
        <authorList>
            <person name="Lugli G.A."/>
            <person name="Milani C."/>
            <person name="Turroni F."/>
            <person name="Duranti S."/>
            <person name="Mancabelli L."/>
            <person name="Mangifesta M."/>
            <person name="Ferrario C."/>
            <person name="Modesto M."/>
            <person name="Mattarelli P."/>
            <person name="Jiri K."/>
            <person name="van Sinderen D."/>
            <person name="Ventura M."/>
        </authorList>
    </citation>
    <scope>NUCLEOTIDE SEQUENCE [LARGE SCALE GENOMIC DNA]</scope>
    <source>
        <strain evidence="3 4">DSM 24762</strain>
    </source>
</reference>
<feature type="region of interest" description="Disordered" evidence="1">
    <location>
        <begin position="494"/>
        <end position="516"/>
    </location>
</feature>
<dbReference type="PANTHER" id="PTHR48098:SF1">
    <property type="entry name" value="DIACYLGLYCEROL ACYLTRANSFERASE_MYCOLYLTRANSFERASE AG85A"/>
    <property type="match status" value="1"/>
</dbReference>
<dbReference type="AlphaFoldDB" id="A0A261F5B6"/>
<dbReference type="InterPro" id="IPR000801">
    <property type="entry name" value="Esterase-like"/>
</dbReference>
<keyword evidence="4" id="KW-1185">Reference proteome</keyword>
<gene>
    <name evidence="3" type="ORF">ALMA_0694</name>
</gene>
<feature type="transmembrane region" description="Helical" evidence="2">
    <location>
        <begin position="145"/>
        <end position="166"/>
    </location>
</feature>
<evidence type="ECO:0000256" key="2">
    <source>
        <dbReference type="SAM" id="Phobius"/>
    </source>
</evidence>
<dbReference type="Pfam" id="PF00756">
    <property type="entry name" value="Esterase"/>
    <property type="match status" value="1"/>
</dbReference>